<feature type="compositionally biased region" description="Basic and acidic residues" evidence="4">
    <location>
        <begin position="112"/>
        <end position="122"/>
    </location>
</feature>
<dbReference type="GO" id="GO:0003690">
    <property type="term" value="F:double-stranded DNA binding"/>
    <property type="evidence" value="ECO:0007669"/>
    <property type="project" value="TreeGrafter"/>
</dbReference>
<reference evidence="5" key="1">
    <citation type="submission" date="2022-11" db="EMBL/GenBank/DDBJ databases">
        <authorList>
            <person name="Petersen C."/>
        </authorList>
    </citation>
    <scope>NUCLEOTIDE SEQUENCE</scope>
    <source>
        <strain evidence="5">IBT 29864</strain>
    </source>
</reference>
<dbReference type="GO" id="GO:0003697">
    <property type="term" value="F:single-stranded DNA binding"/>
    <property type="evidence" value="ECO:0007669"/>
    <property type="project" value="TreeGrafter"/>
</dbReference>
<dbReference type="OrthoDB" id="47785at2759"/>
<proteinExistence type="predicted"/>
<dbReference type="GO" id="GO:0017005">
    <property type="term" value="F:3'-tyrosyl-DNA phosphodiesterase activity"/>
    <property type="evidence" value="ECO:0007669"/>
    <property type="project" value="TreeGrafter"/>
</dbReference>
<dbReference type="PANTHER" id="PTHR12415:SF4">
    <property type="entry name" value="TYROSYL-DNA PHOSPHODIESTERASE DOMAIN-CONTAINING PROTEIN"/>
    <property type="match status" value="1"/>
</dbReference>
<reference evidence="5" key="2">
    <citation type="journal article" date="2023" name="IMA Fungus">
        <title>Comparative genomic study of the Penicillium genus elucidates a diverse pangenome and 15 lateral gene transfer events.</title>
        <authorList>
            <person name="Petersen C."/>
            <person name="Sorensen T."/>
            <person name="Nielsen M.R."/>
            <person name="Sondergaard T.E."/>
            <person name="Sorensen J.L."/>
            <person name="Fitzpatrick D.A."/>
            <person name="Frisvad J.C."/>
            <person name="Nielsen K.L."/>
        </authorList>
    </citation>
    <scope>NUCLEOTIDE SEQUENCE</scope>
    <source>
        <strain evidence="5">IBT 29864</strain>
    </source>
</reference>
<accession>A0A9W9RXY8</accession>
<feature type="binding site" evidence="2">
    <location>
        <position position="338"/>
    </location>
    <ligand>
        <name>substrate</name>
    </ligand>
</feature>
<keyword evidence="6" id="KW-1185">Reference proteome</keyword>
<feature type="compositionally biased region" description="Polar residues" evidence="4">
    <location>
        <begin position="212"/>
        <end position="229"/>
    </location>
</feature>
<evidence type="ECO:0000256" key="4">
    <source>
        <dbReference type="SAM" id="MobiDB-lite"/>
    </source>
</evidence>
<dbReference type="SUPFAM" id="SSF56024">
    <property type="entry name" value="Phospholipase D/nuclease"/>
    <property type="match status" value="2"/>
</dbReference>
<dbReference type="Proteomes" id="UP001147782">
    <property type="component" value="Unassembled WGS sequence"/>
</dbReference>
<dbReference type="SMART" id="SM00726">
    <property type="entry name" value="UIM"/>
    <property type="match status" value="2"/>
</dbReference>
<gene>
    <name evidence="5" type="ORF">N7496_008001</name>
</gene>
<dbReference type="Pfam" id="PF06087">
    <property type="entry name" value="Tyr-DNA_phospho"/>
    <property type="match status" value="1"/>
</dbReference>
<dbReference type="EMBL" id="JAPZBS010000007">
    <property type="protein sequence ID" value="KAJ5368241.1"/>
    <property type="molecule type" value="Genomic_DNA"/>
</dbReference>
<dbReference type="Gene3D" id="3.30.870.10">
    <property type="entry name" value="Endonuclease Chain A"/>
    <property type="match status" value="2"/>
</dbReference>
<dbReference type="AlphaFoldDB" id="A0A9W9RXY8"/>
<evidence type="ECO:0000256" key="2">
    <source>
        <dbReference type="PIRSR" id="PIRSR610347-2"/>
    </source>
</evidence>
<dbReference type="Pfam" id="PF02809">
    <property type="entry name" value="UIM"/>
    <property type="match status" value="2"/>
</dbReference>
<dbReference type="PANTHER" id="PTHR12415">
    <property type="entry name" value="TYROSYL-DNA PHOSPHODIESTERASE 1"/>
    <property type="match status" value="1"/>
</dbReference>
<protein>
    <recommendedName>
        <fullName evidence="7">PLD phosphodiesterase domain-containing protein</fullName>
    </recommendedName>
</protein>
<evidence type="ECO:0000256" key="1">
    <source>
        <dbReference type="PIRSR" id="PIRSR610347-1"/>
    </source>
</evidence>
<feature type="compositionally biased region" description="Low complexity" evidence="4">
    <location>
        <begin position="198"/>
        <end position="211"/>
    </location>
</feature>
<feature type="region of interest" description="Disordered" evidence="4">
    <location>
        <begin position="169"/>
        <end position="229"/>
    </location>
</feature>
<evidence type="ECO:0008006" key="7">
    <source>
        <dbReference type="Google" id="ProtNLM"/>
    </source>
</evidence>
<dbReference type="RefSeq" id="XP_056552983.1">
    <property type="nucleotide sequence ID" value="XM_056700920.1"/>
</dbReference>
<dbReference type="GO" id="GO:0006281">
    <property type="term" value="P:DNA repair"/>
    <property type="evidence" value="ECO:0007669"/>
    <property type="project" value="InterPro"/>
</dbReference>
<comment type="caution">
    <text evidence="5">The sequence shown here is derived from an EMBL/GenBank/DDBJ whole genome shotgun (WGS) entry which is preliminary data.</text>
</comment>
<evidence type="ECO:0000313" key="5">
    <source>
        <dbReference type="EMBL" id="KAJ5368241.1"/>
    </source>
</evidence>
<organism evidence="5 6">
    <name type="scientific">Penicillium cataractarum</name>
    <dbReference type="NCBI Taxonomy" id="2100454"/>
    <lineage>
        <taxon>Eukaryota</taxon>
        <taxon>Fungi</taxon>
        <taxon>Dikarya</taxon>
        <taxon>Ascomycota</taxon>
        <taxon>Pezizomycotina</taxon>
        <taxon>Eurotiomycetes</taxon>
        <taxon>Eurotiomycetidae</taxon>
        <taxon>Eurotiales</taxon>
        <taxon>Aspergillaceae</taxon>
        <taxon>Penicillium</taxon>
    </lineage>
</organism>
<dbReference type="GeneID" id="81440099"/>
<feature type="active site" description="Nucleophile" evidence="1">
    <location>
        <position position="336"/>
    </location>
</feature>
<feature type="compositionally biased region" description="Polar residues" evidence="4">
    <location>
        <begin position="70"/>
        <end position="85"/>
    </location>
</feature>
<dbReference type="InterPro" id="IPR003903">
    <property type="entry name" value="UIM_dom"/>
</dbReference>
<feature type="region of interest" description="Disordered" evidence="4">
    <location>
        <begin position="21"/>
        <end position="122"/>
    </location>
</feature>
<evidence type="ECO:0000313" key="6">
    <source>
        <dbReference type="Proteomes" id="UP001147782"/>
    </source>
</evidence>
<feature type="site" description="Interaction with DNA" evidence="3">
    <location>
        <position position="612"/>
    </location>
</feature>
<sequence>MDPSDLEQKMLEAAIAASLQEFHKQRPGSSSQSAPSDDKNEVYQIASKSPSKASSPVTSPSKIPNRPKRSPQTSPLPGSQVVDLTNDSDSDSDVKEIFPKSKSVISSETDEEPVKDVGDDYSDDDLKRAIAMSLEGSQHGVEAADTAIDKPQGIFGIDRKQMEQERLARLAKRKAESSPPLNQPAPKAAKITGHQPLSTTQASTTQASSQQRASVPSNYTNTTTRDAGVQPTAQPLMQYPLGVVKKTHVANKLRTGNDITIEEVFQRADLNVAVLSSFMWDIEWLFSKLDTRKTRFILMMGAKEEATRSQYRRETASMRTLDLCFPPMEPQVNNMHSKLILLYHPGYLRVAVPTANLTQADWGENGLMENTIFLIDLPRIELGVKIEKSNTSFKEELIYFLKASGLRSDAIKALDEFDFSKTARYAFVHTIGGSRTGESWKRSGYCGLGRAVTQLGLQPSGPINIAYVASSIGSLTDEFLRAIYLAAKGDDGLTDYKLRNTRDSSAKTNDLQRREMIQLGQEWQNRFNVYFPSDQTVRLAHVNPDHTAGTVCFSSRWWLGAKFPRGILKDCESERGVLMHNKLMYVWPSEPIHMPDGSECKGWAYVGSANISESAWGRLVKDRSTGQLKLNCRNWECGVLVPVTSPGGRAYSQASDATTATLDAAPASQLQPQLPAQIFQDTIPVPMKLPGADLTESRAPWFFQE</sequence>
<dbReference type="GO" id="GO:0005634">
    <property type="term" value="C:nucleus"/>
    <property type="evidence" value="ECO:0007669"/>
    <property type="project" value="InterPro"/>
</dbReference>
<feature type="compositionally biased region" description="Low complexity" evidence="4">
    <location>
        <begin position="47"/>
        <end position="62"/>
    </location>
</feature>
<dbReference type="InterPro" id="IPR010347">
    <property type="entry name" value="Tdp1"/>
</dbReference>
<dbReference type="CDD" id="cd09122">
    <property type="entry name" value="PLDc_Tdp1_1"/>
    <property type="match status" value="1"/>
</dbReference>
<evidence type="ECO:0000256" key="3">
    <source>
        <dbReference type="PIRSR" id="PIRSR610347-3"/>
    </source>
</evidence>
<name>A0A9W9RXY8_9EURO</name>